<reference evidence="1 2" key="1">
    <citation type="submission" date="2014-04" db="EMBL/GenBank/DDBJ databases">
        <title>Evolutionary Origins and Diversification of the Mycorrhizal Mutualists.</title>
        <authorList>
            <consortium name="DOE Joint Genome Institute"/>
            <consortium name="Mycorrhizal Genomics Consortium"/>
            <person name="Kohler A."/>
            <person name="Kuo A."/>
            <person name="Nagy L.G."/>
            <person name="Floudas D."/>
            <person name="Copeland A."/>
            <person name="Barry K.W."/>
            <person name="Cichocki N."/>
            <person name="Veneault-Fourrey C."/>
            <person name="LaButti K."/>
            <person name="Lindquist E.A."/>
            <person name="Lipzen A."/>
            <person name="Lundell T."/>
            <person name="Morin E."/>
            <person name="Murat C."/>
            <person name="Riley R."/>
            <person name="Ohm R."/>
            <person name="Sun H."/>
            <person name="Tunlid A."/>
            <person name="Henrissat B."/>
            <person name="Grigoriev I.V."/>
            <person name="Hibbett D.S."/>
            <person name="Martin F."/>
        </authorList>
    </citation>
    <scope>NUCLEOTIDE SEQUENCE [LARGE SCALE GENOMIC DNA]</scope>
    <source>
        <strain evidence="1 2">MD-312</strain>
    </source>
</reference>
<name>A0A0C9W7Y0_9AGAM</name>
<gene>
    <name evidence="1" type="ORF">HYDPIDRAFT_33999</name>
</gene>
<evidence type="ECO:0000313" key="2">
    <source>
        <dbReference type="Proteomes" id="UP000053820"/>
    </source>
</evidence>
<accession>A0A0C9W7Y0</accession>
<dbReference type="HOGENOM" id="CLU_767391_0_0_1"/>
<dbReference type="AlphaFoldDB" id="A0A0C9W7Y0"/>
<dbReference type="PANTHER" id="PTHR36681">
    <property type="entry name" value="NUCLEAR GTPASE, GERMINAL CENTER-ASSOCIATED, TANDEM DUPLICATE 3"/>
    <property type="match status" value="1"/>
</dbReference>
<dbReference type="OrthoDB" id="3598281at2759"/>
<protein>
    <submittedName>
        <fullName evidence="1">Uncharacterized protein</fullName>
    </submittedName>
</protein>
<dbReference type="EMBL" id="KN839921">
    <property type="protein sequence ID" value="KIJ58632.1"/>
    <property type="molecule type" value="Genomic_DNA"/>
</dbReference>
<dbReference type="PANTHER" id="PTHR36681:SF3">
    <property type="entry name" value="NUCLEAR GTPASE, GERMINAL CENTER-ASSOCIATED, TANDEM DUPLICATE 3"/>
    <property type="match status" value="1"/>
</dbReference>
<keyword evidence="2" id="KW-1185">Reference proteome</keyword>
<evidence type="ECO:0000313" key="1">
    <source>
        <dbReference type="EMBL" id="KIJ58632.1"/>
    </source>
</evidence>
<sequence>MEDLGSRLPASRRVIVVVTANIGRRELNGGSFSDIFSPFPYFTRGTTSFPSEAGTATITEIHYEKREDLRMVVKFTSSANWNSYLLKLLADIDGEQDDTGPIDPHDANAAREALSEVYPQHKVILKSTHVLAHANTLLHDLIVSAKLGTEETFIAGDSDELCKQLQNFVSSHDLEDDDNAWWALVESVQIFGPFQVLSTGTVLVDVPGYGDSNIFRYSAPSQLLSHPNDRAPRAQHTKQSMEGADSVMLVCDIHPFNAFPTPQGVREHLEERIKAMTAMDGRRVTKGDLLAVVTGNDENRARLGKKGQFMLMGYKIKSRELVEQKKVTESKVKPETAISKPKHTAQPEVVNQLSKTADLVI</sequence>
<organism evidence="1 2">
    <name type="scientific">Hydnomerulius pinastri MD-312</name>
    <dbReference type="NCBI Taxonomy" id="994086"/>
    <lineage>
        <taxon>Eukaryota</taxon>
        <taxon>Fungi</taxon>
        <taxon>Dikarya</taxon>
        <taxon>Basidiomycota</taxon>
        <taxon>Agaricomycotina</taxon>
        <taxon>Agaricomycetes</taxon>
        <taxon>Agaricomycetidae</taxon>
        <taxon>Boletales</taxon>
        <taxon>Boletales incertae sedis</taxon>
        <taxon>Leucogyrophana</taxon>
    </lineage>
</organism>
<dbReference type="Proteomes" id="UP000053820">
    <property type="component" value="Unassembled WGS sequence"/>
</dbReference>
<proteinExistence type="predicted"/>